<evidence type="ECO:0000313" key="2">
    <source>
        <dbReference type="Proteomes" id="UP000683925"/>
    </source>
</evidence>
<dbReference type="EMBL" id="CAJJDP010000128">
    <property type="protein sequence ID" value="CAD8202973.1"/>
    <property type="molecule type" value="Genomic_DNA"/>
</dbReference>
<dbReference type="AlphaFoldDB" id="A0A8S1XPC4"/>
<accession>A0A8S1XPC4</accession>
<keyword evidence="2" id="KW-1185">Reference proteome</keyword>
<gene>
    <name evidence="1" type="ORF">POCTA_138.1.T1280177</name>
</gene>
<dbReference type="Proteomes" id="UP000683925">
    <property type="component" value="Unassembled WGS sequence"/>
</dbReference>
<reference evidence="1" key="1">
    <citation type="submission" date="2021-01" db="EMBL/GenBank/DDBJ databases">
        <authorList>
            <consortium name="Genoscope - CEA"/>
            <person name="William W."/>
        </authorList>
    </citation>
    <scope>NUCLEOTIDE SEQUENCE</scope>
</reference>
<evidence type="ECO:0000313" key="1">
    <source>
        <dbReference type="EMBL" id="CAD8202973.1"/>
    </source>
</evidence>
<comment type="caution">
    <text evidence="1">The sequence shown here is derived from an EMBL/GenBank/DDBJ whole genome shotgun (WGS) entry which is preliminary data.</text>
</comment>
<protein>
    <submittedName>
        <fullName evidence="1">Uncharacterized protein</fullName>
    </submittedName>
</protein>
<proteinExistence type="predicted"/>
<sequence>MLFKIVRNALITFQKSTPKFYFNQTIEPKQQQSQQDEMYSTVLATEQYKYKFNYICG</sequence>
<name>A0A8S1XPC4_PAROT</name>
<organism evidence="1 2">
    <name type="scientific">Paramecium octaurelia</name>
    <dbReference type="NCBI Taxonomy" id="43137"/>
    <lineage>
        <taxon>Eukaryota</taxon>
        <taxon>Sar</taxon>
        <taxon>Alveolata</taxon>
        <taxon>Ciliophora</taxon>
        <taxon>Intramacronucleata</taxon>
        <taxon>Oligohymenophorea</taxon>
        <taxon>Peniculida</taxon>
        <taxon>Parameciidae</taxon>
        <taxon>Paramecium</taxon>
    </lineage>
</organism>